<comment type="subcellular location">
    <subcellularLocation>
        <location evidence="1 8">Periplasm</location>
    </subcellularLocation>
</comment>
<keyword evidence="4 9" id="KW-0732">Signal</keyword>
<dbReference type="Pfam" id="PF00345">
    <property type="entry name" value="PapD_N"/>
    <property type="match status" value="1"/>
</dbReference>
<evidence type="ECO:0000259" key="10">
    <source>
        <dbReference type="Pfam" id="PF00345"/>
    </source>
</evidence>
<accession>A0A564MGF6</accession>
<dbReference type="PROSITE" id="PS00635">
    <property type="entry name" value="PILI_CHAPERONE"/>
    <property type="match status" value="1"/>
</dbReference>
<dbReference type="InterPro" id="IPR013783">
    <property type="entry name" value="Ig-like_fold"/>
</dbReference>
<keyword evidence="6 8" id="KW-0143">Chaperone</keyword>
<feature type="domain" description="Pili assembly chaperone C-terminal" evidence="11">
    <location>
        <begin position="166"/>
        <end position="224"/>
    </location>
</feature>
<feature type="domain" description="Pili assembly chaperone N-terminal" evidence="10">
    <location>
        <begin position="21"/>
        <end position="142"/>
    </location>
</feature>
<organism evidence="12 13">
    <name type="scientific">Klebsiella spallanzanii</name>
    <dbReference type="NCBI Taxonomy" id="2587528"/>
    <lineage>
        <taxon>Bacteria</taxon>
        <taxon>Pseudomonadati</taxon>
        <taxon>Pseudomonadota</taxon>
        <taxon>Gammaproteobacteria</taxon>
        <taxon>Enterobacterales</taxon>
        <taxon>Enterobacteriaceae</taxon>
        <taxon>Klebsiella/Raoultella group</taxon>
        <taxon>Klebsiella</taxon>
    </lineage>
</organism>
<evidence type="ECO:0000256" key="2">
    <source>
        <dbReference type="ARBA" id="ARBA00007399"/>
    </source>
</evidence>
<dbReference type="InterPro" id="IPR016148">
    <property type="entry name" value="Pili_assmbl_chaperone_C"/>
</dbReference>
<evidence type="ECO:0000256" key="5">
    <source>
        <dbReference type="ARBA" id="ARBA00022764"/>
    </source>
</evidence>
<dbReference type="Proteomes" id="UP000318370">
    <property type="component" value="Unassembled WGS sequence"/>
</dbReference>
<feature type="chain" id="PRO_5022207712" evidence="9">
    <location>
        <begin position="20"/>
        <end position="231"/>
    </location>
</feature>
<evidence type="ECO:0000313" key="13">
    <source>
        <dbReference type="Proteomes" id="UP000318370"/>
    </source>
</evidence>
<dbReference type="Gene3D" id="2.60.40.10">
    <property type="entry name" value="Immunoglobulins"/>
    <property type="match status" value="2"/>
</dbReference>
<keyword evidence="3" id="KW-1029">Fimbrium biogenesis</keyword>
<dbReference type="RefSeq" id="WP_142463602.1">
    <property type="nucleotide sequence ID" value="NZ_CABGHF010000029.1"/>
</dbReference>
<evidence type="ECO:0000256" key="7">
    <source>
        <dbReference type="ARBA" id="ARBA00023319"/>
    </source>
</evidence>
<dbReference type="InterPro" id="IPR008962">
    <property type="entry name" value="PapD-like_sf"/>
</dbReference>
<dbReference type="Pfam" id="PF02753">
    <property type="entry name" value="PapD_C"/>
    <property type="match status" value="1"/>
</dbReference>
<proteinExistence type="inferred from homology"/>
<dbReference type="InterPro" id="IPR016147">
    <property type="entry name" value="Pili_assmbl_chaperone_N"/>
</dbReference>
<evidence type="ECO:0000256" key="6">
    <source>
        <dbReference type="ARBA" id="ARBA00023186"/>
    </source>
</evidence>
<dbReference type="EMBL" id="CABGHF010000029">
    <property type="protein sequence ID" value="VUS92979.1"/>
    <property type="molecule type" value="Genomic_DNA"/>
</dbReference>
<dbReference type="InterPro" id="IPR036316">
    <property type="entry name" value="Pili_assmbl_chap_C_dom_sf"/>
</dbReference>
<evidence type="ECO:0000256" key="9">
    <source>
        <dbReference type="SAM" id="SignalP"/>
    </source>
</evidence>
<dbReference type="SUPFAM" id="SSF49584">
    <property type="entry name" value="Periplasmic chaperone C-domain"/>
    <property type="match status" value="1"/>
</dbReference>
<dbReference type="GO" id="GO:0071555">
    <property type="term" value="P:cell wall organization"/>
    <property type="evidence" value="ECO:0007669"/>
    <property type="project" value="InterPro"/>
</dbReference>
<dbReference type="PANTHER" id="PTHR30251:SF2">
    <property type="entry name" value="FIMBRIAL CHAPERONE YADV-RELATED"/>
    <property type="match status" value="1"/>
</dbReference>
<protein>
    <submittedName>
        <fullName evidence="12">Putative fimbrial chaperone YadV</fullName>
    </submittedName>
</protein>
<evidence type="ECO:0000256" key="3">
    <source>
        <dbReference type="ARBA" id="ARBA00022558"/>
    </source>
</evidence>
<name>A0A564MGF6_9ENTR</name>
<evidence type="ECO:0000313" key="12">
    <source>
        <dbReference type="EMBL" id="VUS92979.1"/>
    </source>
</evidence>
<keyword evidence="5" id="KW-0574">Periplasm</keyword>
<dbReference type="GO" id="GO:0030288">
    <property type="term" value="C:outer membrane-bounded periplasmic space"/>
    <property type="evidence" value="ECO:0007669"/>
    <property type="project" value="InterPro"/>
</dbReference>
<dbReference type="InterPro" id="IPR018046">
    <property type="entry name" value="Pili_assmbl_chaperone_CS"/>
</dbReference>
<dbReference type="SUPFAM" id="SSF49354">
    <property type="entry name" value="PapD-like"/>
    <property type="match status" value="1"/>
</dbReference>
<evidence type="ECO:0000256" key="8">
    <source>
        <dbReference type="RuleBase" id="RU003918"/>
    </source>
</evidence>
<dbReference type="PANTHER" id="PTHR30251">
    <property type="entry name" value="PILUS ASSEMBLY CHAPERONE"/>
    <property type="match status" value="1"/>
</dbReference>
<dbReference type="PRINTS" id="PR00969">
    <property type="entry name" value="CHAPERONPILI"/>
</dbReference>
<dbReference type="InterPro" id="IPR050643">
    <property type="entry name" value="Periplasmic_pilus_chap"/>
</dbReference>
<sequence length="231" mass="26052">MTRYFFTFLLFVYIPFANANIVIDGTRVIFPSDRKEVSVRVTNSGDMPSLTQAWVDGGTIQNNTGKDMAPFVVLPPIIRVEPGKGQTYRLVFSGASLPQDRESLYWFNMLDIPPEPKNSQGSNYLQLSIRSRIKLFYRPITLKGNVSEAAKSLTWEFHNDNNTLFVNNPSPWYITIDSITINGNKQPAGMVAPFSTMSINNKEHTLKAMPGKFSFTTINDYGAIVIHNYPQ</sequence>
<gene>
    <name evidence="12" type="primary">yadV_7</name>
    <name evidence="12" type="ORF">SB6408_05804</name>
</gene>
<keyword evidence="7" id="KW-0393">Immunoglobulin domain</keyword>
<dbReference type="AlphaFoldDB" id="A0A564MGF6"/>
<reference evidence="12 13" key="1">
    <citation type="submission" date="2019-07" db="EMBL/GenBank/DDBJ databases">
        <authorList>
            <person name="Brisse S."/>
            <person name="Rodrigues C."/>
            <person name="Thorpe H."/>
        </authorList>
    </citation>
    <scope>NUCLEOTIDE SEQUENCE [LARGE SCALE GENOMIC DNA]</scope>
    <source>
        <strain evidence="12">SB6408</strain>
    </source>
</reference>
<feature type="signal peptide" evidence="9">
    <location>
        <begin position="1"/>
        <end position="19"/>
    </location>
</feature>
<dbReference type="InterPro" id="IPR001829">
    <property type="entry name" value="Pili_assmbl_chaperone_bac"/>
</dbReference>
<evidence type="ECO:0000256" key="4">
    <source>
        <dbReference type="ARBA" id="ARBA00022729"/>
    </source>
</evidence>
<comment type="similarity">
    <text evidence="2 8">Belongs to the periplasmic pilus chaperone family.</text>
</comment>
<evidence type="ECO:0000256" key="1">
    <source>
        <dbReference type="ARBA" id="ARBA00004418"/>
    </source>
</evidence>
<evidence type="ECO:0000259" key="11">
    <source>
        <dbReference type="Pfam" id="PF02753"/>
    </source>
</evidence>
<dbReference type="FunFam" id="2.60.40.10:FF:000458">
    <property type="entry name" value="Molecular chaperone FimC"/>
    <property type="match status" value="1"/>
</dbReference>